<evidence type="ECO:0000259" key="2">
    <source>
        <dbReference type="Pfam" id="PF00441"/>
    </source>
</evidence>
<dbReference type="Pfam" id="PF00441">
    <property type="entry name" value="Acyl-CoA_dh_1"/>
    <property type="match status" value="1"/>
</dbReference>
<keyword evidence="4" id="KW-1185">Reference proteome</keyword>
<gene>
    <name evidence="3" type="ORF">GCM10022222_39060</name>
</gene>
<evidence type="ECO:0000256" key="1">
    <source>
        <dbReference type="ARBA" id="ARBA00022630"/>
    </source>
</evidence>
<dbReference type="InterPro" id="IPR009075">
    <property type="entry name" value="AcylCo_DH/oxidase_C"/>
</dbReference>
<organism evidence="3 4">
    <name type="scientific">Amycolatopsis ultiminotia</name>
    <dbReference type="NCBI Taxonomy" id="543629"/>
    <lineage>
        <taxon>Bacteria</taxon>
        <taxon>Bacillati</taxon>
        <taxon>Actinomycetota</taxon>
        <taxon>Actinomycetes</taxon>
        <taxon>Pseudonocardiales</taxon>
        <taxon>Pseudonocardiaceae</taxon>
        <taxon>Amycolatopsis</taxon>
    </lineage>
</organism>
<keyword evidence="1" id="KW-0285">Flavoprotein</keyword>
<name>A0ABP6WH66_9PSEU</name>
<comment type="caution">
    <text evidence="3">The sequence shown here is derived from an EMBL/GenBank/DDBJ whole genome shotgun (WGS) entry which is preliminary data.</text>
</comment>
<dbReference type="EMBL" id="BAAAZN010000007">
    <property type="protein sequence ID" value="GAA3551677.1"/>
    <property type="molecule type" value="Genomic_DNA"/>
</dbReference>
<proteinExistence type="predicted"/>
<evidence type="ECO:0000313" key="3">
    <source>
        <dbReference type="EMBL" id="GAA3551677.1"/>
    </source>
</evidence>
<sequence>MRGPAEAAGTGYLLCTSESGYVSARNRRRHRSPVDAAKVRWWTTELQGRAIDACGQLPSGYGYMLEYPIAKAWIGSRTSRIDGGTTEIIGRSFELG</sequence>
<accession>A0ABP6WH66</accession>
<dbReference type="Proteomes" id="UP001500689">
    <property type="component" value="Unassembled WGS sequence"/>
</dbReference>
<protein>
    <recommendedName>
        <fullName evidence="2">Acyl-CoA dehydrogenase/oxidase C-terminal domain-containing protein</fullName>
    </recommendedName>
</protein>
<dbReference type="Gene3D" id="1.20.140.10">
    <property type="entry name" value="Butyryl-CoA Dehydrogenase, subunit A, domain 3"/>
    <property type="match status" value="1"/>
</dbReference>
<evidence type="ECO:0000313" key="4">
    <source>
        <dbReference type="Proteomes" id="UP001500689"/>
    </source>
</evidence>
<feature type="domain" description="Acyl-CoA dehydrogenase/oxidase C-terminal" evidence="2">
    <location>
        <begin position="27"/>
        <end position="89"/>
    </location>
</feature>
<dbReference type="SUPFAM" id="SSF47203">
    <property type="entry name" value="Acyl-CoA dehydrogenase C-terminal domain-like"/>
    <property type="match status" value="1"/>
</dbReference>
<dbReference type="InterPro" id="IPR036250">
    <property type="entry name" value="AcylCo_DH-like_C"/>
</dbReference>
<reference evidence="4" key="1">
    <citation type="journal article" date="2019" name="Int. J. Syst. Evol. Microbiol.">
        <title>The Global Catalogue of Microorganisms (GCM) 10K type strain sequencing project: providing services to taxonomists for standard genome sequencing and annotation.</title>
        <authorList>
            <consortium name="The Broad Institute Genomics Platform"/>
            <consortium name="The Broad Institute Genome Sequencing Center for Infectious Disease"/>
            <person name="Wu L."/>
            <person name="Ma J."/>
        </authorList>
    </citation>
    <scope>NUCLEOTIDE SEQUENCE [LARGE SCALE GENOMIC DNA]</scope>
    <source>
        <strain evidence="4">JCM 16898</strain>
    </source>
</reference>